<proteinExistence type="predicted"/>
<dbReference type="SUPFAM" id="SSF51905">
    <property type="entry name" value="FAD/NAD(P)-binding domain"/>
    <property type="match status" value="1"/>
</dbReference>
<name>A0A4R0IT92_9ACTN</name>
<dbReference type="Proteomes" id="UP000294225">
    <property type="component" value="Unassembled WGS sequence"/>
</dbReference>
<dbReference type="RefSeq" id="WP_131498245.1">
    <property type="nucleotide sequence ID" value="NZ_SJKC01000003.1"/>
</dbReference>
<dbReference type="AlphaFoldDB" id="A0A4R0IT92"/>
<reference evidence="1 2" key="1">
    <citation type="submission" date="2019-02" db="EMBL/GenBank/DDBJ databases">
        <title>Kribbella capetownensis sp. nov. and Kribbella speibonae sp. nov., isolated from soil.</title>
        <authorList>
            <person name="Curtis S.M."/>
            <person name="Norton I."/>
            <person name="Everest G.J."/>
            <person name="Meyers P.R."/>
        </authorList>
    </citation>
    <scope>NUCLEOTIDE SEQUENCE [LARGE SCALE GENOMIC DNA]</scope>
    <source>
        <strain evidence="1 2">YM55</strain>
    </source>
</reference>
<gene>
    <name evidence="1" type="ORF">E0H92_27695</name>
</gene>
<evidence type="ECO:0000313" key="2">
    <source>
        <dbReference type="Proteomes" id="UP000294225"/>
    </source>
</evidence>
<comment type="caution">
    <text evidence="1">The sequence shown here is derived from an EMBL/GenBank/DDBJ whole genome shotgun (WGS) entry which is preliminary data.</text>
</comment>
<organism evidence="1 2">
    <name type="scientific">Kribbella speibonae</name>
    <dbReference type="NCBI Taxonomy" id="1572660"/>
    <lineage>
        <taxon>Bacteria</taxon>
        <taxon>Bacillati</taxon>
        <taxon>Actinomycetota</taxon>
        <taxon>Actinomycetes</taxon>
        <taxon>Propionibacteriales</taxon>
        <taxon>Kribbellaceae</taxon>
        <taxon>Kribbella</taxon>
    </lineage>
</organism>
<accession>A0A4R0IT92</accession>
<dbReference type="Gene3D" id="3.50.50.60">
    <property type="entry name" value="FAD/NAD(P)-binding domain"/>
    <property type="match status" value="1"/>
</dbReference>
<evidence type="ECO:0000313" key="1">
    <source>
        <dbReference type="EMBL" id="TCC36419.1"/>
    </source>
</evidence>
<dbReference type="InterPro" id="IPR036188">
    <property type="entry name" value="FAD/NAD-bd_sf"/>
</dbReference>
<sequence>MPSPITVDYVIIGSGAGGINFADTVVSDSNYTAVVIDQYDAPGGHWNISYPFVRLHAPSITYGVNSRAMPSDSGQWQAMLASRHEILDYFTKVMRDTLLPSGRVQYFPRHVADESAGSMTVRARSLLTGEVTEFVARRRVVDSTYAQIRVPAMGLRNYEVGPSAKVIPVGELVEAETPERYTVIGAGKTAMDACLYLLDRGVPSDRIQWIMSRAVWMLNRASVEQGDPTMIPKMDGIQSVTEFLDFAEGVGMIGRLYPDEYPEGFRCATVSPEEMIQLRSITDVVRLGRVRAIDSTWAELDRGRIPSSPDTLYIDCSSEGIGPRPLRPIYTAGRVTVQTVITCLLPIAGAIAAKLDFEDDLDDQARNELAQPVIVPYTSADTLDFWANRADLLARWSVNPLLSEWLPSTRLGVVLPGLAEASNPEFNAVSARVAANLRQLQHEAALEVA</sequence>
<protein>
    <submittedName>
        <fullName evidence="1">NAD(P)/FAD-dependent oxidoreductase</fullName>
    </submittedName>
</protein>
<dbReference type="EMBL" id="SJKC01000003">
    <property type="protein sequence ID" value="TCC36419.1"/>
    <property type="molecule type" value="Genomic_DNA"/>
</dbReference>